<dbReference type="EMBL" id="FMHW01000002">
    <property type="protein sequence ID" value="SCL35392.1"/>
    <property type="molecule type" value="Genomic_DNA"/>
</dbReference>
<proteinExistence type="predicted"/>
<dbReference type="Proteomes" id="UP000198959">
    <property type="component" value="Unassembled WGS sequence"/>
</dbReference>
<accession>A0A1C6T1A4</accession>
<dbReference type="RefSeq" id="WP_091646725.1">
    <property type="nucleotide sequence ID" value="NZ_FMHW01000002.1"/>
</dbReference>
<keyword evidence="1" id="KW-0732">Signal</keyword>
<evidence type="ECO:0000256" key="1">
    <source>
        <dbReference type="SAM" id="SignalP"/>
    </source>
</evidence>
<keyword evidence="3" id="KW-1185">Reference proteome</keyword>
<dbReference type="PROSITE" id="PS51257">
    <property type="entry name" value="PROKAR_LIPOPROTEIN"/>
    <property type="match status" value="1"/>
</dbReference>
<organism evidence="2 3">
    <name type="scientific">Micromonospora pallida</name>
    <dbReference type="NCBI Taxonomy" id="145854"/>
    <lineage>
        <taxon>Bacteria</taxon>
        <taxon>Bacillati</taxon>
        <taxon>Actinomycetota</taxon>
        <taxon>Actinomycetes</taxon>
        <taxon>Micromonosporales</taxon>
        <taxon>Micromonosporaceae</taxon>
        <taxon>Micromonospora</taxon>
    </lineage>
</organism>
<evidence type="ECO:0000313" key="2">
    <source>
        <dbReference type="EMBL" id="SCL35392.1"/>
    </source>
</evidence>
<name>A0A1C6T1A4_9ACTN</name>
<dbReference type="AlphaFoldDB" id="A0A1C6T1A4"/>
<gene>
    <name evidence="2" type="ORF">GA0074692_4080</name>
</gene>
<sequence length="215" mass="22839">MIDFRIARPGAAIVASAALAMGLLAGCGTENSDSPAAAPAPRTITAEPYKLDSSPESALTFFRNTNVFEGTVVSVLPDVRVTDLLDSGQKFEAVYTPVVIRVDSVYRGDLRPGSEVTIRSMGGEADGLRYVIHNAPAKETFRPSAKLVVFGAEIDTVDSEQAPAMTPNFVYRLAGTRFVDATYADGPANGKAPGEVAMADMRTKLQKMPKVPTRG</sequence>
<protein>
    <recommendedName>
        <fullName evidence="4">Lipoprotein</fullName>
    </recommendedName>
</protein>
<dbReference type="STRING" id="145854.GA0074692_4080"/>
<dbReference type="OrthoDB" id="4321139at2"/>
<reference evidence="3" key="1">
    <citation type="submission" date="2016-06" db="EMBL/GenBank/DDBJ databases">
        <authorList>
            <person name="Varghese N."/>
            <person name="Submissions Spin"/>
        </authorList>
    </citation>
    <scope>NUCLEOTIDE SEQUENCE [LARGE SCALE GENOMIC DNA]</scope>
    <source>
        <strain evidence="3">DSM 43817</strain>
    </source>
</reference>
<feature type="signal peptide" evidence="1">
    <location>
        <begin position="1"/>
        <end position="20"/>
    </location>
</feature>
<evidence type="ECO:0000313" key="3">
    <source>
        <dbReference type="Proteomes" id="UP000198959"/>
    </source>
</evidence>
<feature type="chain" id="PRO_5038763217" description="Lipoprotein" evidence="1">
    <location>
        <begin position="21"/>
        <end position="215"/>
    </location>
</feature>
<evidence type="ECO:0008006" key="4">
    <source>
        <dbReference type="Google" id="ProtNLM"/>
    </source>
</evidence>